<name>A0AAD7XDD0_9APHY</name>
<sequence length="915" mass="104233">MTDPNLLPLDVTAASFDTLGSILVALQIGHILYGLIVYQVHYYFKTYPRDRLWIKIFVSMVAMTQTVHSVLWFIASYRYGITNPYKTGALSGAHWSLRVQIFITALAIGAPQSFFTLRILRSVSFQVIVTFSRFSNESYVLAELRLCHSSYVYWPIKESLSPQELPPRYYYSFSKVTTLASFLNLNSLVATAYGIAAGTDVILAATLVVVLHRCRIDVRGKTDTVLAILIKYTINTGLLTSVGSVLAFIFLLVLPGNFIFCGFSIIGTKLYGNSVLAMLNSRHYMNSRLMDDFTPSEVIIRSIRSQREPSMAWNTSARPTDKGQDAPYRELQPPPQLVVKFDPPENMTDSTIHLTFPSPFDFQEREPVTVVERRMRIMSFYVRMKPDWWIKVNDPEIVAKWRAEMIEQDAEALEELWGGEKRFEHGNGTKPWPRDPVTDAQLDYIFDQLKYEASRRDEATGIYATTIPRVYETRSLIPSALKAELVQAASVLEDVPDEKKDWHPGSEGQVLDLVHPSLYCLCIGRTWASRPAPRILDEATYRQERPDLANFHDYAVSSEYQWLPTDFKVSEAGEVIPLGYINNIHPKHHRALHDSVTKALGRFIPIFDKVLSDLLNPEPPLAVTADPATWYDYLEGTEPQDLDEDELGEEECDRLRDHWERTMKWPFIPEPQPFTPPSQEGRVEFSLKGRTVQIIVKLANIVLTPENPVYEGGAWHVEGMANEKIVATGIYYYACENITESDLDFRQTTGSHASDLGVHMNYQNGDHKGWVAAYGIGRDLPLSQAIGCIRAEEDKCIAFPNIYQHHVDGFTLEDPSRPGYRKILAFFLVDPITRIHSTTDVPPQQREWLEDVLADIPRFKMLPAELVNMIVSSVDCIASREQAEEDRLYLMHERGQFTMEHNEQVFEVGFAMCEH</sequence>
<reference evidence="5" key="1">
    <citation type="submission" date="2022-11" db="EMBL/GenBank/DDBJ databases">
        <title>Genome Sequence of Cubamyces cubensis.</title>
        <authorList>
            <person name="Buettner E."/>
        </authorList>
    </citation>
    <scope>NUCLEOTIDE SEQUENCE</scope>
    <source>
        <strain evidence="5">MPL-01</strain>
    </source>
</reference>
<comment type="caution">
    <text evidence="5">The sequence shown here is derived from an EMBL/GenBank/DDBJ whole genome shotgun (WGS) entry which is preliminary data.</text>
</comment>
<feature type="transmembrane region" description="Helical" evidence="1">
    <location>
        <begin position="52"/>
        <end position="75"/>
    </location>
</feature>
<gene>
    <name evidence="5" type="ORF">ONZ51_g4039</name>
</gene>
<dbReference type="InterPro" id="IPR049192">
    <property type="entry name" value="DUF4246_C"/>
</dbReference>
<evidence type="ECO:0000313" key="6">
    <source>
        <dbReference type="Proteomes" id="UP001215151"/>
    </source>
</evidence>
<keyword evidence="6" id="KW-1185">Reference proteome</keyword>
<keyword evidence="1" id="KW-0812">Transmembrane</keyword>
<dbReference type="Proteomes" id="UP001215151">
    <property type="component" value="Unassembled WGS sequence"/>
</dbReference>
<dbReference type="Pfam" id="PF14033">
    <property type="entry name" value="DUF4246"/>
    <property type="match status" value="1"/>
</dbReference>
<dbReference type="Pfam" id="PF21666">
    <property type="entry name" value="DUF4246_N"/>
    <property type="match status" value="1"/>
</dbReference>
<feature type="transmembrane region" description="Helical" evidence="1">
    <location>
        <begin position="20"/>
        <end position="40"/>
    </location>
</feature>
<feature type="transmembrane region" description="Helical" evidence="1">
    <location>
        <begin position="188"/>
        <end position="211"/>
    </location>
</feature>
<keyword evidence="1" id="KW-0472">Membrane</keyword>
<feature type="domain" description="DUF4246" evidence="4">
    <location>
        <begin position="341"/>
        <end position="404"/>
    </location>
</feature>
<accession>A0AAD7XDD0</accession>
<keyword evidence="1" id="KW-1133">Transmembrane helix</keyword>
<evidence type="ECO:0000256" key="1">
    <source>
        <dbReference type="SAM" id="Phobius"/>
    </source>
</evidence>
<protein>
    <submittedName>
        <fullName evidence="5">Uncharacterized protein</fullName>
    </submittedName>
</protein>
<dbReference type="InterPro" id="IPR049207">
    <property type="entry name" value="DUF4246_N"/>
</dbReference>
<dbReference type="InterPro" id="IPR045339">
    <property type="entry name" value="DUF6534"/>
</dbReference>
<evidence type="ECO:0000259" key="2">
    <source>
        <dbReference type="Pfam" id="PF14033"/>
    </source>
</evidence>
<feature type="domain" description="DUF6534" evidence="3">
    <location>
        <begin position="197"/>
        <end position="284"/>
    </location>
</feature>
<dbReference type="InterPro" id="IPR025340">
    <property type="entry name" value="DUF4246"/>
</dbReference>
<dbReference type="EMBL" id="JAPEVG010000075">
    <property type="protein sequence ID" value="KAJ8487648.1"/>
    <property type="molecule type" value="Genomic_DNA"/>
</dbReference>
<dbReference type="PANTHER" id="PTHR33119:SF1">
    <property type="entry name" value="FE2OG DIOXYGENASE DOMAIN-CONTAINING PROTEIN"/>
    <property type="match status" value="1"/>
</dbReference>
<evidence type="ECO:0000313" key="5">
    <source>
        <dbReference type="EMBL" id="KAJ8487648.1"/>
    </source>
</evidence>
<proteinExistence type="predicted"/>
<evidence type="ECO:0000259" key="3">
    <source>
        <dbReference type="Pfam" id="PF20152"/>
    </source>
</evidence>
<organism evidence="5 6">
    <name type="scientific">Trametes cubensis</name>
    <dbReference type="NCBI Taxonomy" id="1111947"/>
    <lineage>
        <taxon>Eukaryota</taxon>
        <taxon>Fungi</taxon>
        <taxon>Dikarya</taxon>
        <taxon>Basidiomycota</taxon>
        <taxon>Agaricomycotina</taxon>
        <taxon>Agaricomycetes</taxon>
        <taxon>Polyporales</taxon>
        <taxon>Polyporaceae</taxon>
        <taxon>Trametes</taxon>
    </lineage>
</organism>
<feature type="transmembrane region" description="Helical" evidence="1">
    <location>
        <begin position="232"/>
        <end position="251"/>
    </location>
</feature>
<feature type="domain" description="DUF4246" evidence="2">
    <location>
        <begin position="440"/>
        <end position="851"/>
    </location>
</feature>
<dbReference type="PANTHER" id="PTHR33119">
    <property type="entry name" value="IFI3P"/>
    <property type="match status" value="1"/>
</dbReference>
<feature type="transmembrane region" description="Helical" evidence="1">
    <location>
        <begin position="95"/>
        <end position="117"/>
    </location>
</feature>
<evidence type="ECO:0000259" key="4">
    <source>
        <dbReference type="Pfam" id="PF21666"/>
    </source>
</evidence>
<dbReference type="AlphaFoldDB" id="A0AAD7XDD0"/>
<dbReference type="Pfam" id="PF20152">
    <property type="entry name" value="DUF6534"/>
    <property type="match status" value="1"/>
</dbReference>